<dbReference type="InterPro" id="IPR001943">
    <property type="entry name" value="UVR_dom"/>
</dbReference>
<organism evidence="3 4">
    <name type="scientific">Lolium multiflorum</name>
    <name type="common">Italian ryegrass</name>
    <name type="synonym">Lolium perenne subsp. multiflorum</name>
    <dbReference type="NCBI Taxonomy" id="4521"/>
    <lineage>
        <taxon>Eukaryota</taxon>
        <taxon>Viridiplantae</taxon>
        <taxon>Streptophyta</taxon>
        <taxon>Embryophyta</taxon>
        <taxon>Tracheophyta</taxon>
        <taxon>Spermatophyta</taxon>
        <taxon>Magnoliopsida</taxon>
        <taxon>Liliopsida</taxon>
        <taxon>Poales</taxon>
        <taxon>Poaceae</taxon>
        <taxon>BOP clade</taxon>
        <taxon>Pooideae</taxon>
        <taxon>Poodae</taxon>
        <taxon>Poeae</taxon>
        <taxon>Poeae Chloroplast Group 2 (Poeae type)</taxon>
        <taxon>Loliodinae</taxon>
        <taxon>Loliinae</taxon>
        <taxon>Lolium</taxon>
    </lineage>
</organism>
<evidence type="ECO:0000313" key="4">
    <source>
        <dbReference type="Proteomes" id="UP001231189"/>
    </source>
</evidence>
<feature type="domain" description="UVR" evidence="2">
    <location>
        <begin position="157"/>
        <end position="192"/>
    </location>
</feature>
<name>A0AAD8W0P0_LOLMU</name>
<gene>
    <name evidence="3" type="ORF">QYE76_002818</name>
</gene>
<dbReference type="Pfam" id="PF02151">
    <property type="entry name" value="UVR"/>
    <property type="match status" value="1"/>
</dbReference>
<feature type="region of interest" description="Disordered" evidence="1">
    <location>
        <begin position="172"/>
        <end position="196"/>
    </location>
</feature>
<protein>
    <recommendedName>
        <fullName evidence="2">UVR domain-containing protein</fullName>
    </recommendedName>
</protein>
<dbReference type="Gene3D" id="4.10.860.10">
    <property type="entry name" value="UVR domain"/>
    <property type="match status" value="1"/>
</dbReference>
<feature type="compositionally biased region" description="Basic and acidic residues" evidence="1">
    <location>
        <begin position="42"/>
        <end position="59"/>
    </location>
</feature>
<evidence type="ECO:0000259" key="2">
    <source>
        <dbReference type="PROSITE" id="PS50151"/>
    </source>
</evidence>
<accession>A0AAD8W0P0</accession>
<dbReference type="Proteomes" id="UP001231189">
    <property type="component" value="Unassembled WGS sequence"/>
</dbReference>
<comment type="caution">
    <text evidence="3">The sequence shown here is derived from an EMBL/GenBank/DDBJ whole genome shotgun (WGS) entry which is preliminary data.</text>
</comment>
<keyword evidence="4" id="KW-1185">Reference proteome</keyword>
<feature type="region of interest" description="Disordered" evidence="1">
    <location>
        <begin position="92"/>
        <end position="116"/>
    </location>
</feature>
<feature type="compositionally biased region" description="Basic and acidic residues" evidence="1">
    <location>
        <begin position="1"/>
        <end position="10"/>
    </location>
</feature>
<proteinExistence type="predicted"/>
<sequence length="196" mass="20695">MPPESGDRSMDPPPPTAGRPSPTKKMATSTVVPKAAAPGDLVAREKPEIASTHGREAGGKWRRSWPGRCPPPAPPACCGEDPAEGKGLPLLAVAQRSGRRRPSPNPTGRSERRGIPVAVPARQQGEAAAAATPRGLCPEALPAAAAAALPDEAKELDKKLCQITKDKNEALRGQDFEKAGKLRDEEMEMKARSSNY</sequence>
<evidence type="ECO:0000313" key="3">
    <source>
        <dbReference type="EMBL" id="KAK1628503.1"/>
    </source>
</evidence>
<dbReference type="PROSITE" id="PS50151">
    <property type="entry name" value="UVR"/>
    <property type="match status" value="1"/>
</dbReference>
<evidence type="ECO:0000256" key="1">
    <source>
        <dbReference type="SAM" id="MobiDB-lite"/>
    </source>
</evidence>
<dbReference type="AlphaFoldDB" id="A0AAD8W0P0"/>
<feature type="region of interest" description="Disordered" evidence="1">
    <location>
        <begin position="1"/>
        <end position="71"/>
    </location>
</feature>
<dbReference type="EMBL" id="JAUUTY010000005">
    <property type="protein sequence ID" value="KAK1628503.1"/>
    <property type="molecule type" value="Genomic_DNA"/>
</dbReference>
<reference evidence="3" key="1">
    <citation type="submission" date="2023-07" db="EMBL/GenBank/DDBJ databases">
        <title>A chromosome-level genome assembly of Lolium multiflorum.</title>
        <authorList>
            <person name="Chen Y."/>
            <person name="Copetti D."/>
            <person name="Kolliker R."/>
            <person name="Studer B."/>
        </authorList>
    </citation>
    <scope>NUCLEOTIDE SEQUENCE</scope>
    <source>
        <strain evidence="3">02402/16</strain>
        <tissue evidence="3">Leaf</tissue>
    </source>
</reference>